<reference evidence="1" key="1">
    <citation type="submission" date="2014-11" db="EMBL/GenBank/DDBJ databases">
        <authorList>
            <person name="Amaro Gonzalez C."/>
        </authorList>
    </citation>
    <scope>NUCLEOTIDE SEQUENCE</scope>
</reference>
<accession>A0A0E9TBY2</accession>
<organism evidence="1">
    <name type="scientific">Anguilla anguilla</name>
    <name type="common">European freshwater eel</name>
    <name type="synonym">Muraena anguilla</name>
    <dbReference type="NCBI Taxonomy" id="7936"/>
    <lineage>
        <taxon>Eukaryota</taxon>
        <taxon>Metazoa</taxon>
        <taxon>Chordata</taxon>
        <taxon>Craniata</taxon>
        <taxon>Vertebrata</taxon>
        <taxon>Euteleostomi</taxon>
        <taxon>Actinopterygii</taxon>
        <taxon>Neopterygii</taxon>
        <taxon>Teleostei</taxon>
        <taxon>Anguilliformes</taxon>
        <taxon>Anguillidae</taxon>
        <taxon>Anguilla</taxon>
    </lineage>
</organism>
<name>A0A0E9TBY2_ANGAN</name>
<proteinExistence type="predicted"/>
<evidence type="ECO:0000313" key="1">
    <source>
        <dbReference type="EMBL" id="JAH50932.1"/>
    </source>
</evidence>
<dbReference type="EMBL" id="GBXM01057645">
    <property type="protein sequence ID" value="JAH50932.1"/>
    <property type="molecule type" value="Transcribed_RNA"/>
</dbReference>
<dbReference type="AlphaFoldDB" id="A0A0E9TBY2"/>
<sequence>MEEHTQWYYKNRGPRKR</sequence>
<reference evidence="1" key="2">
    <citation type="journal article" date="2015" name="Fish Shellfish Immunol.">
        <title>Early steps in the European eel (Anguilla anguilla)-Vibrio vulnificus interaction in the gills: Role of the RtxA13 toxin.</title>
        <authorList>
            <person name="Callol A."/>
            <person name="Pajuelo D."/>
            <person name="Ebbesson L."/>
            <person name="Teles M."/>
            <person name="MacKenzie S."/>
            <person name="Amaro C."/>
        </authorList>
    </citation>
    <scope>NUCLEOTIDE SEQUENCE</scope>
</reference>
<protein>
    <submittedName>
        <fullName evidence="1">Uncharacterized protein</fullName>
    </submittedName>
</protein>